<evidence type="ECO:0000256" key="1">
    <source>
        <dbReference type="ARBA" id="ARBA00004370"/>
    </source>
</evidence>
<name>A0A2S0P876_9NEIS</name>
<keyword evidence="8 9" id="KW-0449">Lipoprotein</keyword>
<evidence type="ECO:0000256" key="7">
    <source>
        <dbReference type="ARBA" id="ARBA00023139"/>
    </source>
</evidence>
<dbReference type="GO" id="GO:0005886">
    <property type="term" value="C:plasma membrane"/>
    <property type="evidence" value="ECO:0007669"/>
    <property type="project" value="UniProtKB-SubCell"/>
</dbReference>
<evidence type="ECO:0000256" key="9">
    <source>
        <dbReference type="RuleBase" id="RU362097"/>
    </source>
</evidence>
<dbReference type="InterPro" id="IPR010131">
    <property type="entry name" value="MdtP/NodT-like"/>
</dbReference>
<evidence type="ECO:0000256" key="4">
    <source>
        <dbReference type="ARBA" id="ARBA00022692"/>
    </source>
</evidence>
<keyword evidence="3 9" id="KW-1134">Transmembrane beta strand</keyword>
<accession>A0A2S0P876</accession>
<dbReference type="EMBL" id="CP028519">
    <property type="protein sequence ID" value="AVY93541.1"/>
    <property type="molecule type" value="Genomic_DNA"/>
</dbReference>
<dbReference type="InterPro" id="IPR003423">
    <property type="entry name" value="OMP_efflux"/>
</dbReference>
<proteinExistence type="inferred from homology"/>
<keyword evidence="4 9" id="KW-0812">Transmembrane</keyword>
<sequence length="509" mass="52900">MKLIAWEVSTSCLRDFTGHKEHMSASQLAGRPHCDARTRHGQPARSASPLAALVAALILAGCASPHGIAPQTTTPDPAQMQLARPAGVEAAPVADGWLALAQRDPQFAAALAEARAASPSLTAAAARVRSAMAAAGLAEAAQGPNVDLQLAYDRQRISLNNPMFPAPLGGEWYPLYRTGLSVQYVFDWWGQFAAEERAAQAQVEVARAEARDADRLLAHTLAAQYVTLGDAITQRDLARAELAALERRAALTRQQVTAGIAPADLAANINAQRDQKKAEIASLDQSVAKARHALAALAGKGPDAFAALTPAALPAASAVALPAQPTLAHLAARPDVQAARDSVTAAAEGVKSARAAFYPTVSLTGFAGVSAGHVSDLLKKASGTYDIMPAISLPIFDGGALRAQLGSRAARFDLANAEYTRTLINAARDGADAMVTVQASSDARRQADAVLGENARAASIARARAAGGIAPVRNALEAELARLQGERSARHALAQEWLARMDAARALGA</sequence>
<evidence type="ECO:0000256" key="5">
    <source>
        <dbReference type="ARBA" id="ARBA00022729"/>
    </source>
</evidence>
<comment type="similarity">
    <text evidence="2 9">Belongs to the outer membrane factor (OMF) (TC 1.B.17) family.</text>
</comment>
<keyword evidence="5" id="KW-0732">Signal</keyword>
<evidence type="ECO:0000256" key="10">
    <source>
        <dbReference type="SAM" id="Coils"/>
    </source>
</evidence>
<dbReference type="GO" id="GO:0015562">
    <property type="term" value="F:efflux transmembrane transporter activity"/>
    <property type="evidence" value="ECO:0007669"/>
    <property type="project" value="InterPro"/>
</dbReference>
<evidence type="ECO:0000256" key="6">
    <source>
        <dbReference type="ARBA" id="ARBA00023136"/>
    </source>
</evidence>
<comment type="subcellular location">
    <subcellularLocation>
        <location evidence="9">Cell membrane</location>
        <topology evidence="9">Lipid-anchor</topology>
    </subcellularLocation>
    <subcellularLocation>
        <location evidence="1">Membrane</location>
    </subcellularLocation>
</comment>
<evidence type="ECO:0000313" key="11">
    <source>
        <dbReference type="EMBL" id="AVY93541.1"/>
    </source>
</evidence>
<dbReference type="STRING" id="1122240.GCA_000620105_01134"/>
<protein>
    <recommendedName>
        <fullName evidence="13">RND transporter</fullName>
    </recommendedName>
</protein>
<dbReference type="NCBIfam" id="TIGR01845">
    <property type="entry name" value="outer_NodT"/>
    <property type="match status" value="1"/>
</dbReference>
<dbReference type="Gene3D" id="1.20.1600.10">
    <property type="entry name" value="Outer membrane efflux proteins (OEP)"/>
    <property type="match status" value="1"/>
</dbReference>
<dbReference type="KEGG" id="maer:DAI18_05390"/>
<dbReference type="SUPFAM" id="SSF56954">
    <property type="entry name" value="Outer membrane efflux proteins (OEP)"/>
    <property type="match status" value="1"/>
</dbReference>
<dbReference type="AlphaFoldDB" id="A0A2S0P876"/>
<evidence type="ECO:0000256" key="8">
    <source>
        <dbReference type="ARBA" id="ARBA00023288"/>
    </source>
</evidence>
<dbReference type="PANTHER" id="PTHR30203:SF20">
    <property type="entry name" value="MULTIDRUG RESISTANCE OUTER MEMBRANE PROTEIN MDTP-RELATED"/>
    <property type="match status" value="1"/>
</dbReference>
<dbReference type="PANTHER" id="PTHR30203">
    <property type="entry name" value="OUTER MEMBRANE CATION EFFLUX PROTEIN"/>
    <property type="match status" value="1"/>
</dbReference>
<dbReference type="Gene3D" id="2.20.200.10">
    <property type="entry name" value="Outer membrane efflux proteins (OEP)"/>
    <property type="match status" value="1"/>
</dbReference>
<keyword evidence="12" id="KW-1185">Reference proteome</keyword>
<reference evidence="11 12" key="1">
    <citation type="submission" date="2018-04" db="EMBL/GenBank/DDBJ databases">
        <title>Denitrifier Microvirgula.</title>
        <authorList>
            <person name="Anderson E."/>
            <person name="Jang J."/>
            <person name="Ishii S."/>
        </authorList>
    </citation>
    <scope>NUCLEOTIDE SEQUENCE [LARGE SCALE GENOMIC DNA]</scope>
    <source>
        <strain evidence="11 12">BE2.4</strain>
    </source>
</reference>
<evidence type="ECO:0008006" key="13">
    <source>
        <dbReference type="Google" id="ProtNLM"/>
    </source>
</evidence>
<keyword evidence="6 9" id="KW-0472">Membrane</keyword>
<feature type="coiled-coil region" evidence="10">
    <location>
        <begin position="191"/>
        <end position="286"/>
    </location>
</feature>
<organism evidence="11 12">
    <name type="scientific">Microvirgula aerodenitrificans</name>
    <dbReference type="NCBI Taxonomy" id="57480"/>
    <lineage>
        <taxon>Bacteria</taxon>
        <taxon>Pseudomonadati</taxon>
        <taxon>Pseudomonadota</taxon>
        <taxon>Betaproteobacteria</taxon>
        <taxon>Neisseriales</taxon>
        <taxon>Aquaspirillaceae</taxon>
        <taxon>Microvirgula</taxon>
    </lineage>
</organism>
<dbReference type="Proteomes" id="UP000244173">
    <property type="component" value="Chromosome"/>
</dbReference>
<dbReference type="Pfam" id="PF02321">
    <property type="entry name" value="OEP"/>
    <property type="match status" value="2"/>
</dbReference>
<evidence type="ECO:0000313" key="12">
    <source>
        <dbReference type="Proteomes" id="UP000244173"/>
    </source>
</evidence>
<gene>
    <name evidence="11" type="ORF">DAI18_05390</name>
</gene>
<keyword evidence="10" id="KW-0175">Coiled coil</keyword>
<evidence type="ECO:0000256" key="2">
    <source>
        <dbReference type="ARBA" id="ARBA00007613"/>
    </source>
</evidence>
<keyword evidence="7 9" id="KW-0564">Palmitate</keyword>
<evidence type="ECO:0000256" key="3">
    <source>
        <dbReference type="ARBA" id="ARBA00022452"/>
    </source>
</evidence>